<sequence>MSDFKGSIIMLCEVINSITSTNLKPEYFRLAKFNNDSSECREAFWQVLHNFCSHTISKNCEDDRTACIQKNISLFGYKYAHRITSDLSAHELLLILGWLLSKDILEIVINQHIYQSSFFLEIENKHVVYEPIMNLDNDKATSQFQTIEDNMNYILLLAGKIRLNMKNIGSCLEERAKLCGKIHEGTIRSNGLPHLSTFEAKLIQDPSLVSVFLAEVDHCKLLLESYSKWKKKNHNFWEWMVSVLRETEKNILISRKHEEHEEEFLKEYLLFLKKEVKEIIMSEIKDKPLDTNCQQILCKRMIFIANDSSINHKISHIDSEIKSLEKVCKAKERELHQKLERLLVGTNISVKFK</sequence>
<dbReference type="PANTHER" id="PTHR35076">
    <property type="entry name" value="TUBULIN EPSILON AND DELTA COMPLEX PROTEIN 1"/>
    <property type="match status" value="1"/>
</dbReference>
<feature type="coiled-coil region" evidence="1">
    <location>
        <begin position="314"/>
        <end position="341"/>
    </location>
</feature>
<evidence type="ECO:0000256" key="1">
    <source>
        <dbReference type="SAM" id="Coils"/>
    </source>
</evidence>
<accession>A0A1B6E399</accession>
<evidence type="ECO:0000313" key="3">
    <source>
        <dbReference type="EMBL" id="JAS32413.1"/>
    </source>
</evidence>
<dbReference type="InterPro" id="IPR027996">
    <property type="entry name" value="TEDC1_dom"/>
</dbReference>
<evidence type="ECO:0000259" key="2">
    <source>
        <dbReference type="Pfam" id="PF14970"/>
    </source>
</evidence>
<feature type="domain" description="Tubulin epsilon and delta complex protein 1" evidence="2">
    <location>
        <begin position="87"/>
        <end position="244"/>
    </location>
</feature>
<dbReference type="AlphaFoldDB" id="A0A1B6E399"/>
<name>A0A1B6E399_9HEMI</name>
<dbReference type="InterPro" id="IPR043535">
    <property type="entry name" value="TEDC1"/>
</dbReference>
<reference evidence="3" key="1">
    <citation type="submission" date="2015-12" db="EMBL/GenBank/DDBJ databases">
        <title>De novo transcriptome assembly of four potential Pierce s Disease insect vectors from Arizona vineyards.</title>
        <authorList>
            <person name="Tassone E.E."/>
        </authorList>
    </citation>
    <scope>NUCLEOTIDE SEQUENCE</scope>
</reference>
<proteinExistence type="predicted"/>
<organism evidence="3">
    <name type="scientific">Clastoptera arizonana</name>
    <name type="common">Arizona spittle bug</name>
    <dbReference type="NCBI Taxonomy" id="38151"/>
    <lineage>
        <taxon>Eukaryota</taxon>
        <taxon>Metazoa</taxon>
        <taxon>Ecdysozoa</taxon>
        <taxon>Arthropoda</taxon>
        <taxon>Hexapoda</taxon>
        <taxon>Insecta</taxon>
        <taxon>Pterygota</taxon>
        <taxon>Neoptera</taxon>
        <taxon>Paraneoptera</taxon>
        <taxon>Hemiptera</taxon>
        <taxon>Auchenorrhyncha</taxon>
        <taxon>Cercopoidea</taxon>
        <taxon>Clastopteridae</taxon>
        <taxon>Clastoptera</taxon>
    </lineage>
</organism>
<dbReference type="EMBL" id="GEDC01004885">
    <property type="protein sequence ID" value="JAS32413.1"/>
    <property type="molecule type" value="Transcribed_RNA"/>
</dbReference>
<gene>
    <name evidence="3" type="ORF">g.4955</name>
</gene>
<dbReference type="PANTHER" id="PTHR35076:SF1">
    <property type="entry name" value="TUBULIN EPSILON AND DELTA COMPLEX PROTEIN 1"/>
    <property type="match status" value="1"/>
</dbReference>
<keyword evidence="1" id="KW-0175">Coiled coil</keyword>
<protein>
    <recommendedName>
        <fullName evidence="2">Tubulin epsilon and delta complex protein 1 domain-containing protein</fullName>
    </recommendedName>
</protein>
<dbReference type="Pfam" id="PF14970">
    <property type="entry name" value="TEDC1"/>
    <property type="match status" value="1"/>
</dbReference>